<proteinExistence type="predicted"/>
<name>A0AAE0S2Q3_9BIVA</name>
<gene>
    <name evidence="1" type="ORF">CHS0354_002257</name>
</gene>
<feature type="non-terminal residue" evidence="1">
    <location>
        <position position="221"/>
    </location>
</feature>
<protein>
    <submittedName>
        <fullName evidence="1">Uncharacterized protein</fullName>
    </submittedName>
</protein>
<keyword evidence="2" id="KW-1185">Reference proteome</keyword>
<dbReference type="AlphaFoldDB" id="A0AAE0S2Q3"/>
<evidence type="ECO:0000313" key="1">
    <source>
        <dbReference type="EMBL" id="KAK3583988.1"/>
    </source>
</evidence>
<comment type="caution">
    <text evidence="1">The sequence shown here is derived from an EMBL/GenBank/DDBJ whole genome shotgun (WGS) entry which is preliminary data.</text>
</comment>
<reference evidence="1" key="3">
    <citation type="submission" date="2023-05" db="EMBL/GenBank/DDBJ databases">
        <authorList>
            <person name="Smith C.H."/>
        </authorList>
    </citation>
    <scope>NUCLEOTIDE SEQUENCE</scope>
    <source>
        <strain evidence="1">CHS0354</strain>
        <tissue evidence="1">Mantle</tissue>
    </source>
</reference>
<sequence length="221" mass="24997">MRVKRHDKIVQLLVEQFKRGGFSVMEEPHYRVLGSLYKPDLVTTKGGRSWIIDPTIIWEGNDLGDRSIQANRTKAQKYDCLRDVVATQTNTVCEGAYGLVLGVRGTLPSVAEDVLRMLSLDTKEFKNRLVEWTLPFAGLSRHDQVPDLPGDDQMSENDESLLDDPADVGPKFVLTLGGGSFHTCVAFWRVVYSKRMDRDYDFEQGTEAFHVIGRKTEKETS</sequence>
<accession>A0AAE0S2Q3</accession>
<reference evidence="1" key="2">
    <citation type="journal article" date="2021" name="Genome Biol. Evol.">
        <title>Developing a high-quality reference genome for a parasitic bivalve with doubly uniparental inheritance (Bivalvia: Unionida).</title>
        <authorList>
            <person name="Smith C.H."/>
        </authorList>
    </citation>
    <scope>NUCLEOTIDE SEQUENCE</scope>
    <source>
        <strain evidence="1">CHS0354</strain>
        <tissue evidence="1">Mantle</tissue>
    </source>
</reference>
<dbReference type="Proteomes" id="UP001195483">
    <property type="component" value="Unassembled WGS sequence"/>
</dbReference>
<organism evidence="1 2">
    <name type="scientific">Potamilus streckersoni</name>
    <dbReference type="NCBI Taxonomy" id="2493646"/>
    <lineage>
        <taxon>Eukaryota</taxon>
        <taxon>Metazoa</taxon>
        <taxon>Spiralia</taxon>
        <taxon>Lophotrochozoa</taxon>
        <taxon>Mollusca</taxon>
        <taxon>Bivalvia</taxon>
        <taxon>Autobranchia</taxon>
        <taxon>Heteroconchia</taxon>
        <taxon>Palaeoheterodonta</taxon>
        <taxon>Unionida</taxon>
        <taxon>Unionoidea</taxon>
        <taxon>Unionidae</taxon>
        <taxon>Ambleminae</taxon>
        <taxon>Lampsilini</taxon>
        <taxon>Potamilus</taxon>
    </lineage>
</organism>
<evidence type="ECO:0000313" key="2">
    <source>
        <dbReference type="Proteomes" id="UP001195483"/>
    </source>
</evidence>
<dbReference type="EMBL" id="JAEAOA010000197">
    <property type="protein sequence ID" value="KAK3583988.1"/>
    <property type="molecule type" value="Genomic_DNA"/>
</dbReference>
<reference evidence="1" key="1">
    <citation type="journal article" date="2021" name="Genome Biol. Evol.">
        <title>A High-Quality Reference Genome for a Parasitic Bivalve with Doubly Uniparental Inheritance (Bivalvia: Unionida).</title>
        <authorList>
            <person name="Smith C.H."/>
        </authorList>
    </citation>
    <scope>NUCLEOTIDE SEQUENCE</scope>
    <source>
        <strain evidence="1">CHS0354</strain>
    </source>
</reference>